<dbReference type="NCBIfam" id="TIGR01934">
    <property type="entry name" value="MenG_MenH_UbiE"/>
    <property type="match status" value="1"/>
</dbReference>
<dbReference type="AlphaFoldDB" id="A0A2T4BD63"/>
<keyword evidence="5" id="KW-0472">Membrane</keyword>
<keyword evidence="3 5" id="KW-0949">S-adenosyl-L-methionine</keyword>
<comment type="subcellular location">
    <subcellularLocation>
        <location evidence="5">Mitochondrion inner membrane</location>
        <topology evidence="5">Peripheral membrane protein</topology>
        <orientation evidence="5">Matrix side</orientation>
    </subcellularLocation>
</comment>
<evidence type="ECO:0000256" key="3">
    <source>
        <dbReference type="ARBA" id="ARBA00022691"/>
    </source>
</evidence>
<dbReference type="EMBL" id="KZ680212">
    <property type="protein sequence ID" value="PTB67208.1"/>
    <property type="molecule type" value="Genomic_DNA"/>
</dbReference>
<evidence type="ECO:0000256" key="1">
    <source>
        <dbReference type="ARBA" id="ARBA00022603"/>
    </source>
</evidence>
<feature type="compositionally biased region" description="Low complexity" evidence="6">
    <location>
        <begin position="29"/>
        <end position="46"/>
    </location>
</feature>
<protein>
    <recommendedName>
        <fullName evidence="5">2-methoxy-6-polyprenyl-1,4-benzoquinol methylase, mitochondrial</fullName>
        <ecNumber evidence="5">2.1.1.201</ecNumber>
    </recommendedName>
    <alternativeName>
        <fullName evidence="5">Ubiquinone biosynthesis methyltransferase COQ5</fullName>
    </alternativeName>
</protein>
<dbReference type="SUPFAM" id="SSF53335">
    <property type="entry name" value="S-adenosyl-L-methionine-dependent methyltransferases"/>
    <property type="match status" value="1"/>
</dbReference>
<evidence type="ECO:0000256" key="5">
    <source>
        <dbReference type="HAMAP-Rule" id="MF_03191"/>
    </source>
</evidence>
<comment type="catalytic activity">
    <reaction evidence="5">
        <text>a 2-methoxy-6-(all-trans-polyprenyl)benzene-1,4-diol + S-adenosyl-L-methionine = a 5-methoxy-2-methyl-3-(all-trans-polyprenyl)benzene-1,4-diol + S-adenosyl-L-homocysteine + H(+)</text>
        <dbReference type="Rhea" id="RHEA:28286"/>
        <dbReference type="Rhea" id="RHEA-COMP:10858"/>
        <dbReference type="Rhea" id="RHEA-COMP:10859"/>
        <dbReference type="ChEBI" id="CHEBI:15378"/>
        <dbReference type="ChEBI" id="CHEBI:57856"/>
        <dbReference type="ChEBI" id="CHEBI:59789"/>
        <dbReference type="ChEBI" id="CHEBI:84166"/>
        <dbReference type="ChEBI" id="CHEBI:84167"/>
        <dbReference type="EC" id="2.1.1.201"/>
    </reaction>
</comment>
<dbReference type="PANTHER" id="PTHR43591">
    <property type="entry name" value="METHYLTRANSFERASE"/>
    <property type="match status" value="1"/>
</dbReference>
<reference evidence="8" key="1">
    <citation type="submission" date="2016-07" db="EMBL/GenBank/DDBJ databases">
        <title>Multiple horizontal gene transfer events from other fungi enriched the ability of initially mycotrophic Trichoderma (Ascomycota) to feed on dead plant biomass.</title>
        <authorList>
            <consortium name="DOE Joint Genome Institute"/>
            <person name="Atanasova L."/>
            <person name="Chenthamara K."/>
            <person name="Zhang J."/>
            <person name="Grujic M."/>
            <person name="Henrissat B."/>
            <person name="Kuo A."/>
            <person name="Aerts A."/>
            <person name="Salamov A."/>
            <person name="Lipzen A."/>
            <person name="Labutti K."/>
            <person name="Barry K."/>
            <person name="Miao Y."/>
            <person name="Rahimi M.J."/>
            <person name="Shen Q."/>
            <person name="Grigoriev I.V."/>
            <person name="Kubicek C.P."/>
            <person name="Druzhinina I.S."/>
        </authorList>
    </citation>
    <scope>NUCLEOTIDE SEQUENCE [LARGE SCALE GENOMIC DNA]</scope>
    <source>
        <strain evidence="8">TUCIM 6016</strain>
    </source>
</reference>
<dbReference type="GO" id="GO:0031314">
    <property type="term" value="C:extrinsic component of mitochondrial inner membrane"/>
    <property type="evidence" value="ECO:0007669"/>
    <property type="project" value="UniProtKB-UniRule"/>
</dbReference>
<keyword evidence="5" id="KW-0831">Ubiquinone biosynthesis</keyword>
<dbReference type="InterPro" id="IPR004033">
    <property type="entry name" value="UbiE/COQ5_MeTrFase"/>
</dbReference>
<dbReference type="UniPathway" id="UPA00232"/>
<feature type="binding site" evidence="5">
    <location>
        <position position="120"/>
    </location>
    <ligand>
        <name>S-adenosyl-L-methionine</name>
        <dbReference type="ChEBI" id="CHEBI:59789"/>
    </ligand>
</feature>
<comment type="similarity">
    <text evidence="5">Belongs to the class I-like SAM-binding methyltransferase superfamily. MenG/UbiE family.</text>
</comment>
<dbReference type="PROSITE" id="PS01183">
    <property type="entry name" value="UBIE_1"/>
    <property type="match status" value="1"/>
</dbReference>
<dbReference type="HAMAP" id="MF_01813">
    <property type="entry name" value="MenG_UbiE_methyltr"/>
    <property type="match status" value="1"/>
</dbReference>
<dbReference type="Gene3D" id="3.40.50.150">
    <property type="entry name" value="Vaccinia Virus protein VP39"/>
    <property type="match status" value="1"/>
</dbReference>
<keyword evidence="5" id="KW-0496">Mitochondrion</keyword>
<dbReference type="PROSITE" id="PS01184">
    <property type="entry name" value="UBIE_2"/>
    <property type="match status" value="1"/>
</dbReference>
<keyword evidence="1 5" id="KW-0489">Methyltransferase</keyword>
<comment type="pathway">
    <text evidence="5">Cofactor biosynthesis; ubiquinone biosynthesis.</text>
</comment>
<organism evidence="7 8">
    <name type="scientific">Trichoderma citrinoviride</name>
    <dbReference type="NCBI Taxonomy" id="58853"/>
    <lineage>
        <taxon>Eukaryota</taxon>
        <taxon>Fungi</taxon>
        <taxon>Dikarya</taxon>
        <taxon>Ascomycota</taxon>
        <taxon>Pezizomycotina</taxon>
        <taxon>Sordariomycetes</taxon>
        <taxon>Hypocreomycetidae</taxon>
        <taxon>Hypocreales</taxon>
        <taxon>Hypocreaceae</taxon>
        <taxon>Trichoderma</taxon>
    </lineage>
</organism>
<dbReference type="Proteomes" id="UP000241546">
    <property type="component" value="Unassembled WGS sequence"/>
</dbReference>
<dbReference type="InterPro" id="IPR029063">
    <property type="entry name" value="SAM-dependent_MTases_sf"/>
</dbReference>
<dbReference type="EC" id="2.1.1.201" evidence="5"/>
<dbReference type="InterPro" id="IPR023576">
    <property type="entry name" value="UbiE/COQ5_MeTrFase_CS"/>
</dbReference>
<comment type="caution">
    <text evidence="5">Lacks conserved residue(s) required for the propagation of feature annotation.</text>
</comment>
<dbReference type="GO" id="GO:0032259">
    <property type="term" value="P:methylation"/>
    <property type="evidence" value="ECO:0007669"/>
    <property type="project" value="UniProtKB-KW"/>
</dbReference>
<keyword evidence="8" id="KW-1185">Reference proteome</keyword>
<evidence type="ECO:0000313" key="7">
    <source>
        <dbReference type="EMBL" id="PTB67208.1"/>
    </source>
</evidence>
<feature type="region of interest" description="Disordered" evidence="6">
    <location>
        <begin position="25"/>
        <end position="54"/>
    </location>
</feature>
<keyword evidence="5" id="KW-0999">Mitochondrion inner membrane</keyword>
<comment type="function">
    <text evidence="5">Methyltransferase required for the conversion of 2-polyprenyl-6-methoxy-1,4-benzoquinol (DDMQH2) to 2-polyprenyl-3-methyl-6-methoxy-1,4-benzoquinol (DMQH2).</text>
</comment>
<dbReference type="PROSITE" id="PS51608">
    <property type="entry name" value="SAM_MT_UBIE"/>
    <property type="match status" value="1"/>
</dbReference>
<keyword evidence="7" id="KW-0830">Ubiquinone</keyword>
<dbReference type="Pfam" id="PF01209">
    <property type="entry name" value="Ubie_methyltran"/>
    <property type="match status" value="1"/>
</dbReference>
<keyword evidence="2 5" id="KW-0808">Transferase</keyword>
<name>A0A2T4BD63_9HYPO</name>
<evidence type="ECO:0000256" key="2">
    <source>
        <dbReference type="ARBA" id="ARBA00022679"/>
    </source>
</evidence>
<gene>
    <name evidence="5" type="primary">COQ5</name>
    <name evidence="7" type="ORF">BBK36DRAFT_1117987</name>
</gene>
<dbReference type="OrthoDB" id="6329284at2759"/>
<evidence type="ECO:0000313" key="8">
    <source>
        <dbReference type="Proteomes" id="UP000241546"/>
    </source>
</evidence>
<comment type="similarity">
    <text evidence="4">Belongs to the methyltransferase superfamily. LaeA methyltransferase family.</text>
</comment>
<feature type="binding site" evidence="5">
    <location>
        <position position="146"/>
    </location>
    <ligand>
        <name>S-adenosyl-L-methionine</name>
        <dbReference type="ChEBI" id="CHEBI:59789"/>
    </ligand>
</feature>
<feature type="binding site" evidence="5">
    <location>
        <begin position="176"/>
        <end position="177"/>
    </location>
    <ligand>
        <name>S-adenosyl-L-methionine</name>
        <dbReference type="ChEBI" id="CHEBI:59789"/>
    </ligand>
</feature>
<dbReference type="PANTHER" id="PTHR43591:SF24">
    <property type="entry name" value="2-METHOXY-6-POLYPRENYL-1,4-BENZOQUINOL METHYLASE, MITOCHONDRIAL"/>
    <property type="match status" value="1"/>
</dbReference>
<dbReference type="GO" id="GO:0008425">
    <property type="term" value="F:2-methoxy-6-polyprenyl-1,4-benzoquinol methyltransferase activity"/>
    <property type="evidence" value="ECO:0007669"/>
    <property type="project" value="UniProtKB-UniRule"/>
</dbReference>
<evidence type="ECO:0000256" key="4">
    <source>
        <dbReference type="ARBA" id="ARBA00038158"/>
    </source>
</evidence>
<dbReference type="CDD" id="cd02440">
    <property type="entry name" value="AdoMet_MTases"/>
    <property type="match status" value="1"/>
</dbReference>
<proteinExistence type="inferred from homology"/>
<sequence>MSAPSLLRSRAGLFRPAACISRMNHRLLSTTRPPRSSSEQPSSTSDRQTHFGFETVTESVKRERVAEVFTSVAESYDKMNDLMSLGVHRLWKDYFVSSLNPGATNPPGMPQRILDVAGGTGDIAFRMLQHAHVHNGNPNVHVTISDINPAMLAVGRQRSLALPASHQSSLSFLEANAEALPSSLEDNSLDLYTVAFGIRNFSNMPAALKEAYRVLKPGGVFACMEFSKVDKYPLFNAIYKQWSFSAIPLIGQLVAGDRDSYQYLVESIERFPSQTEFRDMIAEAGFAIVGQGYEDLTGGVAAIHKGIKPL</sequence>
<comment type="subunit">
    <text evidence="5">Component of a multi-subunit COQ enzyme complex, composed of at least COQ3, COQ4, COQ5, COQ6, COQ7 and COQ9.</text>
</comment>
<evidence type="ECO:0000256" key="6">
    <source>
        <dbReference type="SAM" id="MobiDB-lite"/>
    </source>
</evidence>
<accession>A0A2T4BD63</accession>